<keyword evidence="1" id="KW-0597">Phosphoprotein</keyword>
<dbReference type="InterPro" id="IPR050706">
    <property type="entry name" value="Cyclic-di-GMP_PDE-like"/>
</dbReference>
<dbReference type="Pfam" id="PF00072">
    <property type="entry name" value="Response_reg"/>
    <property type="match status" value="1"/>
</dbReference>
<dbReference type="SUPFAM" id="SSF141868">
    <property type="entry name" value="EAL domain-like"/>
    <property type="match status" value="1"/>
</dbReference>
<feature type="domain" description="Response regulatory" evidence="2">
    <location>
        <begin position="18"/>
        <end position="135"/>
    </location>
</feature>
<dbReference type="EMBL" id="NSKD01000001">
    <property type="protein sequence ID" value="PAU82419.1"/>
    <property type="molecule type" value="Genomic_DNA"/>
</dbReference>
<dbReference type="Gene3D" id="3.40.50.2300">
    <property type="match status" value="1"/>
</dbReference>
<dbReference type="PROSITE" id="PS50883">
    <property type="entry name" value="EAL"/>
    <property type="match status" value="1"/>
</dbReference>
<dbReference type="PANTHER" id="PTHR33121">
    <property type="entry name" value="CYCLIC DI-GMP PHOSPHODIESTERASE PDEF"/>
    <property type="match status" value="1"/>
</dbReference>
<feature type="domain" description="GGDEF" evidence="4">
    <location>
        <begin position="192"/>
        <end position="321"/>
    </location>
</feature>
<dbReference type="Proteomes" id="UP000218896">
    <property type="component" value="Unassembled WGS sequence"/>
</dbReference>
<dbReference type="InterPro" id="IPR029787">
    <property type="entry name" value="Nucleotide_cyclase"/>
</dbReference>
<dbReference type="PROSITE" id="PS50887">
    <property type="entry name" value="GGDEF"/>
    <property type="match status" value="1"/>
</dbReference>
<name>A0A2A2FCS4_9GAMM</name>
<evidence type="ECO:0000313" key="6">
    <source>
        <dbReference type="Proteomes" id="UP000218896"/>
    </source>
</evidence>
<keyword evidence="6" id="KW-1185">Reference proteome</keyword>
<gene>
    <name evidence="5" type="ORF">CK501_04580</name>
</gene>
<dbReference type="Gene3D" id="3.20.20.450">
    <property type="entry name" value="EAL domain"/>
    <property type="match status" value="1"/>
</dbReference>
<dbReference type="InterPro" id="IPR000160">
    <property type="entry name" value="GGDEF_dom"/>
</dbReference>
<feature type="modified residue" description="4-aspartylphosphate" evidence="1">
    <location>
        <position position="68"/>
    </location>
</feature>
<dbReference type="RefSeq" id="WP_095616513.1">
    <property type="nucleotide sequence ID" value="NZ_NSKD01000001.1"/>
</dbReference>
<dbReference type="PROSITE" id="PS50110">
    <property type="entry name" value="RESPONSE_REGULATORY"/>
    <property type="match status" value="1"/>
</dbReference>
<dbReference type="Pfam" id="PF00990">
    <property type="entry name" value="GGDEF"/>
    <property type="match status" value="1"/>
</dbReference>
<reference evidence="5 6" key="1">
    <citation type="submission" date="2017-08" db="EMBL/GenBank/DDBJ databases">
        <title>Halovibrio sewagensis sp. nov., isolated from wastewater of high salinity.</title>
        <authorList>
            <person name="Dong X."/>
            <person name="Zhang G."/>
        </authorList>
    </citation>
    <scope>NUCLEOTIDE SEQUENCE [LARGE SCALE GENOMIC DNA]</scope>
    <source>
        <strain evidence="5 6">YL5-2</strain>
    </source>
</reference>
<dbReference type="InterPro" id="IPR043128">
    <property type="entry name" value="Rev_trsase/Diguanyl_cyclase"/>
</dbReference>
<dbReference type="SMART" id="SM00448">
    <property type="entry name" value="REC"/>
    <property type="match status" value="1"/>
</dbReference>
<dbReference type="InterPro" id="IPR011006">
    <property type="entry name" value="CheY-like_superfamily"/>
</dbReference>
<dbReference type="SMART" id="SM00052">
    <property type="entry name" value="EAL"/>
    <property type="match status" value="1"/>
</dbReference>
<dbReference type="Gene3D" id="3.30.70.270">
    <property type="match status" value="1"/>
</dbReference>
<dbReference type="SUPFAM" id="SSF55073">
    <property type="entry name" value="Nucleotide cyclase"/>
    <property type="match status" value="1"/>
</dbReference>
<dbReference type="SUPFAM" id="SSF52172">
    <property type="entry name" value="CheY-like"/>
    <property type="match status" value="1"/>
</dbReference>
<sequence>MTRNEPIGETQTPHADATIMVVDDNPANVELLCEMLEDAGYSNLIGLSDPKQVEPRCERALPQLILLDIRMPEPDGHTLLQRLGERWADQCPPVIVLTAQTDEETRDRALGAGARDFLTKPFDQREALQRIHNSLSSHSQYLERVSEARTLEQMVAERTRELERLALQEPITGMPNRRAILTGMAEHLEQGDTLAVAFIALSDLEEIAHLHGYPAMEQLLRLVGRLLNRKLEDAEVGCWGNAEFVCFRREHETGRQLEQDLVAVAEELTRTFQIGDLRLNTGLRIGMSRSGRDGHDAEQLVRYAALALPRRDGAAIRQFDASLEQSLRRRGEVEHELRNAVSNHELSLMFQPKVNLATGALAGAETLLRWYNPRLGQVSPGDFIPLAEGSGEILTLGRWVLEETILQTAQWYRAGLTEGDCRMAVNVAARQLTRPDLAEEILALLTKYGLPSHCLEVEVTESGLMEDVEQARRQLKQLADAGVSVAIDDFGTGYSSLAYLKDLPVSTLKIDRTFINAMGEHQQDQNLVRTVIAMAHNFGCAVVAEGIEAPDQARTLLGLGCELAQGFWFARPMEAAQFEQICRQPPDWHFGA</sequence>
<comment type="caution">
    <text evidence="5">The sequence shown here is derived from an EMBL/GenBank/DDBJ whole genome shotgun (WGS) entry which is preliminary data.</text>
</comment>
<evidence type="ECO:0000259" key="2">
    <source>
        <dbReference type="PROSITE" id="PS50110"/>
    </source>
</evidence>
<dbReference type="GO" id="GO:0071111">
    <property type="term" value="F:cyclic-guanylate-specific phosphodiesterase activity"/>
    <property type="evidence" value="ECO:0007669"/>
    <property type="project" value="InterPro"/>
</dbReference>
<dbReference type="PANTHER" id="PTHR33121:SF70">
    <property type="entry name" value="SIGNALING PROTEIN YKOW"/>
    <property type="match status" value="1"/>
</dbReference>
<protein>
    <submittedName>
        <fullName evidence="5">GGDEF domain-containing response regulator</fullName>
    </submittedName>
</protein>
<dbReference type="Pfam" id="PF00563">
    <property type="entry name" value="EAL"/>
    <property type="match status" value="1"/>
</dbReference>
<evidence type="ECO:0000259" key="3">
    <source>
        <dbReference type="PROSITE" id="PS50883"/>
    </source>
</evidence>
<dbReference type="AlphaFoldDB" id="A0A2A2FCS4"/>
<evidence type="ECO:0000259" key="4">
    <source>
        <dbReference type="PROSITE" id="PS50887"/>
    </source>
</evidence>
<accession>A0A2A2FCS4</accession>
<dbReference type="InterPro" id="IPR035919">
    <property type="entry name" value="EAL_sf"/>
</dbReference>
<feature type="domain" description="EAL" evidence="3">
    <location>
        <begin position="330"/>
        <end position="586"/>
    </location>
</feature>
<dbReference type="SMART" id="SM00267">
    <property type="entry name" value="GGDEF"/>
    <property type="match status" value="1"/>
</dbReference>
<dbReference type="CDD" id="cd01948">
    <property type="entry name" value="EAL"/>
    <property type="match status" value="1"/>
</dbReference>
<dbReference type="InterPro" id="IPR001633">
    <property type="entry name" value="EAL_dom"/>
</dbReference>
<evidence type="ECO:0000256" key="1">
    <source>
        <dbReference type="PROSITE-ProRule" id="PRU00169"/>
    </source>
</evidence>
<evidence type="ECO:0000313" key="5">
    <source>
        <dbReference type="EMBL" id="PAU82419.1"/>
    </source>
</evidence>
<dbReference type="GO" id="GO:0000160">
    <property type="term" value="P:phosphorelay signal transduction system"/>
    <property type="evidence" value="ECO:0007669"/>
    <property type="project" value="InterPro"/>
</dbReference>
<proteinExistence type="predicted"/>
<organism evidence="5 6">
    <name type="scientific">Halovibrio salipaludis</name>
    <dbReference type="NCBI Taxonomy" id="2032626"/>
    <lineage>
        <taxon>Bacteria</taxon>
        <taxon>Pseudomonadati</taxon>
        <taxon>Pseudomonadota</taxon>
        <taxon>Gammaproteobacteria</taxon>
        <taxon>Oceanospirillales</taxon>
        <taxon>Halomonadaceae</taxon>
        <taxon>Halovibrio</taxon>
    </lineage>
</organism>
<dbReference type="InterPro" id="IPR001789">
    <property type="entry name" value="Sig_transdc_resp-reg_receiver"/>
</dbReference>
<dbReference type="OrthoDB" id="9816034at2"/>